<sequence length="198" mass="22921">MPIVRLSTDNHAAARQIVAWLAYPDDEKQRERAVHTQYGYLQRLCGQTPRYESGKAVENKTTQSRMRRIDQLFFEALNAGQISTLSIVKDGIEIAPWPVSWGTVARRLATYATGEDDRKQIYKRYWRRFRPVLHLAAAMNGHLASVRYAINMSRPLEHLLLETQWIDPVLSRANDMRLHGDRKLNHFGSGDALIEFFR</sequence>
<comment type="caution">
    <text evidence="1">The sequence shown here is derived from an EMBL/GenBank/DDBJ whole genome shotgun (WGS) entry which is preliminary data.</text>
</comment>
<dbReference type="Proteomes" id="UP000320160">
    <property type="component" value="Unassembled WGS sequence"/>
</dbReference>
<organism evidence="1 2">
    <name type="scientific">Sphingorhabdus contaminans</name>
    <dbReference type="NCBI Taxonomy" id="1343899"/>
    <lineage>
        <taxon>Bacteria</taxon>
        <taxon>Pseudomonadati</taxon>
        <taxon>Pseudomonadota</taxon>
        <taxon>Alphaproteobacteria</taxon>
        <taxon>Sphingomonadales</taxon>
        <taxon>Sphingomonadaceae</taxon>
        <taxon>Sphingorhabdus</taxon>
    </lineage>
</organism>
<gene>
    <name evidence="1" type="ORF">FOM92_03945</name>
</gene>
<accession>A0A553WIP3</accession>
<dbReference type="EMBL" id="VKKU01000001">
    <property type="protein sequence ID" value="TSB04577.1"/>
    <property type="molecule type" value="Genomic_DNA"/>
</dbReference>
<protein>
    <recommendedName>
        <fullName evidence="3">Transposase</fullName>
    </recommendedName>
</protein>
<reference evidence="1 2" key="1">
    <citation type="submission" date="2019-07" db="EMBL/GenBank/DDBJ databases">
        <authorList>
            <person name="Park M."/>
        </authorList>
    </citation>
    <scope>NUCLEOTIDE SEQUENCE [LARGE SCALE GENOMIC DNA]</scope>
    <source>
        <strain evidence="1 2">KCTC32445</strain>
    </source>
</reference>
<dbReference type="AlphaFoldDB" id="A0A553WIP3"/>
<dbReference type="RefSeq" id="WP_143775465.1">
    <property type="nucleotide sequence ID" value="NZ_VKKU01000001.1"/>
</dbReference>
<evidence type="ECO:0000313" key="1">
    <source>
        <dbReference type="EMBL" id="TSB04577.1"/>
    </source>
</evidence>
<evidence type="ECO:0008006" key="3">
    <source>
        <dbReference type="Google" id="ProtNLM"/>
    </source>
</evidence>
<name>A0A553WIP3_9SPHN</name>
<evidence type="ECO:0000313" key="2">
    <source>
        <dbReference type="Proteomes" id="UP000320160"/>
    </source>
</evidence>
<proteinExistence type="predicted"/>
<keyword evidence="2" id="KW-1185">Reference proteome</keyword>